<keyword evidence="5" id="KW-1185">Reference proteome</keyword>
<evidence type="ECO:0000313" key="4">
    <source>
        <dbReference type="Proteomes" id="UP000254047"/>
    </source>
</evidence>
<dbReference type="AlphaFoldDB" id="A0A380G3I4"/>
<gene>
    <name evidence="3" type="ORF">BJR09_11510</name>
    <name evidence="2" type="ORF">NCTC13830_02430</name>
</gene>
<dbReference type="EMBL" id="UHDO01000001">
    <property type="protein sequence ID" value="SUM45036.1"/>
    <property type="molecule type" value="Genomic_DNA"/>
</dbReference>
<evidence type="ECO:0000313" key="5">
    <source>
        <dbReference type="Proteomes" id="UP000297598"/>
    </source>
</evidence>
<dbReference type="Proteomes" id="UP000254047">
    <property type="component" value="Unassembled WGS sequence"/>
</dbReference>
<sequence length="133" mass="14612">MDKEQIIQLIERELVQADEANNNHEFEKHMYAIHTLTSLYANQESATSTRRNKTHDFTDTVTAPSFSKNNNTMTSSGMSHSASSSKSTVTAAEIEAMGGKVPNSMKSSQNNSLPSDTMVTDDEIGNGESIFDF</sequence>
<name>A0A380G3I4_9STAP</name>
<dbReference type="OrthoDB" id="2418541at2"/>
<feature type="compositionally biased region" description="Low complexity" evidence="1">
    <location>
        <begin position="74"/>
        <end position="92"/>
    </location>
</feature>
<accession>A0A380G3I4</accession>
<feature type="compositionally biased region" description="Polar residues" evidence="1">
    <location>
        <begin position="104"/>
        <end position="118"/>
    </location>
</feature>
<reference evidence="3 5" key="2">
    <citation type="submission" date="2019-04" db="EMBL/GenBank/DDBJ databases">
        <title>Genomic characterization of Staphylococcus petrasii strains.</title>
        <authorList>
            <person name="Vrbovska V."/>
            <person name="Kovarovic V."/>
            <person name="Maslanova I."/>
            <person name="Indrakova A."/>
            <person name="Petras P."/>
            <person name="Sedo O."/>
            <person name="Svec P."/>
            <person name="Fisarova L."/>
            <person name="Sedlacek I."/>
            <person name="Doskar J."/>
            <person name="Pantucek R."/>
        </authorList>
    </citation>
    <scope>NUCLEOTIDE SEQUENCE [LARGE SCALE GENOMIC DNA]</scope>
    <source>
        <strain evidence="3 5">P5404</strain>
    </source>
</reference>
<feature type="region of interest" description="Disordered" evidence="1">
    <location>
        <begin position="44"/>
        <end position="133"/>
    </location>
</feature>
<dbReference type="EMBL" id="SRLS01000022">
    <property type="protein sequence ID" value="TGE15381.1"/>
    <property type="molecule type" value="Genomic_DNA"/>
</dbReference>
<dbReference type="RefSeq" id="WP_103297395.1">
    <property type="nucleotide sequence ID" value="NZ_PPQT01000021.1"/>
</dbReference>
<dbReference type="InterPro" id="IPR035218">
    <property type="entry name" value="DUF5327"/>
</dbReference>
<evidence type="ECO:0000313" key="3">
    <source>
        <dbReference type="EMBL" id="TGE15381.1"/>
    </source>
</evidence>
<dbReference type="Pfam" id="PF17261">
    <property type="entry name" value="DUF5327"/>
    <property type="match status" value="1"/>
</dbReference>
<reference evidence="2 4" key="1">
    <citation type="submission" date="2018-06" db="EMBL/GenBank/DDBJ databases">
        <authorList>
            <consortium name="Pathogen Informatics"/>
            <person name="Doyle S."/>
        </authorList>
    </citation>
    <scope>NUCLEOTIDE SEQUENCE [LARGE SCALE GENOMIC DNA]</scope>
    <source>
        <strain evidence="2 4">NCTC13830</strain>
    </source>
</reference>
<protein>
    <recommendedName>
        <fullName evidence="6">YwdI family protein</fullName>
    </recommendedName>
</protein>
<dbReference type="Proteomes" id="UP000297598">
    <property type="component" value="Unassembled WGS sequence"/>
</dbReference>
<evidence type="ECO:0000313" key="2">
    <source>
        <dbReference type="EMBL" id="SUM45036.1"/>
    </source>
</evidence>
<evidence type="ECO:0000256" key="1">
    <source>
        <dbReference type="SAM" id="MobiDB-lite"/>
    </source>
</evidence>
<evidence type="ECO:0008006" key="6">
    <source>
        <dbReference type="Google" id="ProtNLM"/>
    </source>
</evidence>
<feature type="compositionally biased region" description="Polar residues" evidence="1">
    <location>
        <begin position="59"/>
        <end position="73"/>
    </location>
</feature>
<proteinExistence type="predicted"/>
<organism evidence="2 4">
    <name type="scientific">Staphylococcus petrasii</name>
    <dbReference type="NCBI Taxonomy" id="1276936"/>
    <lineage>
        <taxon>Bacteria</taxon>
        <taxon>Bacillati</taxon>
        <taxon>Bacillota</taxon>
        <taxon>Bacilli</taxon>
        <taxon>Bacillales</taxon>
        <taxon>Staphylococcaceae</taxon>
        <taxon>Staphylococcus</taxon>
    </lineage>
</organism>